<protein>
    <submittedName>
        <fullName evidence="1">Uncharacterized protein</fullName>
    </submittedName>
</protein>
<organism evidence="1 2">
    <name type="scientific">Candidatus Electrothrix aarhusensis</name>
    <dbReference type="NCBI Taxonomy" id="1859131"/>
    <lineage>
        <taxon>Bacteria</taxon>
        <taxon>Pseudomonadati</taxon>
        <taxon>Thermodesulfobacteriota</taxon>
        <taxon>Desulfobulbia</taxon>
        <taxon>Desulfobulbales</taxon>
        <taxon>Desulfobulbaceae</taxon>
        <taxon>Candidatus Electrothrix</taxon>
    </lineage>
</organism>
<name>A0A3S3R3G8_9BACT</name>
<gene>
    <name evidence="1" type="ORF">H206_02870</name>
</gene>
<dbReference type="AlphaFoldDB" id="A0A3S3R3G8"/>
<comment type="caution">
    <text evidence="1">The sequence shown here is derived from an EMBL/GenBank/DDBJ whole genome shotgun (WGS) entry which is preliminary data.</text>
</comment>
<reference evidence="1 2" key="1">
    <citation type="submission" date="2017-01" db="EMBL/GenBank/DDBJ databases">
        <title>The cable genome- insights into the physiology and evolution of filamentous bacteria capable of sulfide oxidation via long distance electron transfer.</title>
        <authorList>
            <person name="Schreiber L."/>
            <person name="Bjerg J.T."/>
            <person name="Boggild A."/>
            <person name="Van De Vossenberg J."/>
            <person name="Meysman F."/>
            <person name="Nielsen L.P."/>
            <person name="Schramm A."/>
            <person name="Kjeldsen K.U."/>
        </authorList>
    </citation>
    <scope>NUCLEOTIDE SEQUENCE [LARGE SCALE GENOMIC DNA]</scope>
    <source>
        <strain evidence="1">MCF</strain>
    </source>
</reference>
<accession>A0A3S3R3G8</accession>
<proteinExistence type="predicted"/>
<dbReference type="Proteomes" id="UP000287853">
    <property type="component" value="Unassembled WGS sequence"/>
</dbReference>
<sequence>MPEWLENKLVRPREFHRFDKNALTGKIIGEYFSLRTSGPKPDDQRDKRK</sequence>
<evidence type="ECO:0000313" key="2">
    <source>
        <dbReference type="Proteomes" id="UP000287853"/>
    </source>
</evidence>
<keyword evidence="2" id="KW-1185">Reference proteome</keyword>
<dbReference type="EMBL" id="MTKO01000123">
    <property type="protein sequence ID" value="RWX43322.1"/>
    <property type="molecule type" value="Genomic_DNA"/>
</dbReference>
<evidence type="ECO:0000313" key="1">
    <source>
        <dbReference type="EMBL" id="RWX43322.1"/>
    </source>
</evidence>